<dbReference type="PANTHER" id="PTHR42879:SF2">
    <property type="entry name" value="3-OXOACYL-[ACYL-CARRIER-PROTEIN] REDUCTASE FABG"/>
    <property type="match status" value="1"/>
</dbReference>
<dbReference type="FunFam" id="3.40.50.720:FF:000084">
    <property type="entry name" value="Short-chain dehydrogenase reductase"/>
    <property type="match status" value="1"/>
</dbReference>
<proteinExistence type="inferred from homology"/>
<dbReference type="PANTHER" id="PTHR42879">
    <property type="entry name" value="3-OXOACYL-(ACYL-CARRIER-PROTEIN) REDUCTASE"/>
    <property type="match status" value="1"/>
</dbReference>
<dbReference type="InterPro" id="IPR036291">
    <property type="entry name" value="NAD(P)-bd_dom_sf"/>
</dbReference>
<dbReference type="Pfam" id="PF13561">
    <property type="entry name" value="adh_short_C2"/>
    <property type="match status" value="1"/>
</dbReference>
<dbReference type="Gene3D" id="3.40.50.720">
    <property type="entry name" value="NAD(P)-binding Rossmann-like Domain"/>
    <property type="match status" value="1"/>
</dbReference>
<dbReference type="SUPFAM" id="SSF51735">
    <property type="entry name" value="NAD(P)-binding Rossmann-fold domains"/>
    <property type="match status" value="1"/>
</dbReference>
<dbReference type="InterPro" id="IPR002347">
    <property type="entry name" value="SDR_fam"/>
</dbReference>
<organism evidence="2">
    <name type="scientific">freshwater metagenome</name>
    <dbReference type="NCBI Taxonomy" id="449393"/>
    <lineage>
        <taxon>unclassified sequences</taxon>
        <taxon>metagenomes</taxon>
        <taxon>ecological metagenomes</taxon>
    </lineage>
</organism>
<dbReference type="AlphaFoldDB" id="A0A6J7NC26"/>
<comment type="similarity">
    <text evidence="1">Belongs to the short-chain dehydrogenases/reductases (SDR) family.</text>
</comment>
<protein>
    <submittedName>
        <fullName evidence="2">Unannotated protein</fullName>
    </submittedName>
</protein>
<evidence type="ECO:0000256" key="1">
    <source>
        <dbReference type="ARBA" id="ARBA00006484"/>
    </source>
</evidence>
<name>A0A6J7NC26_9ZZZZ</name>
<dbReference type="PRINTS" id="PR00081">
    <property type="entry name" value="GDHRDH"/>
</dbReference>
<accession>A0A6J7NC26</accession>
<gene>
    <name evidence="2" type="ORF">UFOPK3992_00025</name>
</gene>
<sequence>MLGTAVVTGGAAGLGRAFAVALAQAGHAVAILDLAEASETLAEVNAQGVPSLSRVGDASDPAAVTDFAADVRRELPPVRVVVNNVGISPYAPFVDTDLNLWHRVMRVNLDSMYLVTQAFLPDLLAHGAGRVVNLTSTVVWDSQARDMVAYGTSKAAVVGFTRALAGEVGAHGVTVNAIAPGIVLTPDIVARVPAERLETYRGRQAVPVLAHPSDFTSAMLFLVSPASSQVTGTVLPINGGRVLL</sequence>
<dbReference type="EMBL" id="CAFBOZ010000002">
    <property type="protein sequence ID" value="CAB4990687.1"/>
    <property type="molecule type" value="Genomic_DNA"/>
</dbReference>
<dbReference type="PRINTS" id="PR00080">
    <property type="entry name" value="SDRFAMILY"/>
</dbReference>
<evidence type="ECO:0000313" key="2">
    <source>
        <dbReference type="EMBL" id="CAB4990687.1"/>
    </source>
</evidence>
<dbReference type="CDD" id="cd05233">
    <property type="entry name" value="SDR_c"/>
    <property type="match status" value="1"/>
</dbReference>
<reference evidence="2" key="1">
    <citation type="submission" date="2020-05" db="EMBL/GenBank/DDBJ databases">
        <authorList>
            <person name="Chiriac C."/>
            <person name="Salcher M."/>
            <person name="Ghai R."/>
            <person name="Kavagutti S V."/>
        </authorList>
    </citation>
    <scope>NUCLEOTIDE SEQUENCE</scope>
</reference>
<dbReference type="InterPro" id="IPR050259">
    <property type="entry name" value="SDR"/>
</dbReference>